<comment type="subcellular location">
    <subcellularLocation>
        <location evidence="1">Endoplasmic reticulum membrane</location>
        <topology evidence="1">Multi-pass membrane protein</topology>
    </subcellularLocation>
</comment>
<proteinExistence type="inferred from homology"/>
<dbReference type="PIRSF" id="PIRSF031032">
    <property type="entry name" value="TMP_97_prd"/>
    <property type="match status" value="1"/>
</dbReference>
<evidence type="ECO:0000256" key="1">
    <source>
        <dbReference type="ARBA" id="ARBA00004477"/>
    </source>
</evidence>
<evidence type="ECO:0000313" key="9">
    <source>
        <dbReference type="EMBL" id="KAF1982689.1"/>
    </source>
</evidence>
<dbReference type="Proteomes" id="UP000800041">
    <property type="component" value="Unassembled WGS sequence"/>
</dbReference>
<reference evidence="9" key="1">
    <citation type="journal article" date="2020" name="Stud. Mycol.">
        <title>101 Dothideomycetes genomes: a test case for predicting lifestyles and emergence of pathogens.</title>
        <authorList>
            <person name="Haridas S."/>
            <person name="Albert R."/>
            <person name="Binder M."/>
            <person name="Bloem J."/>
            <person name="Labutti K."/>
            <person name="Salamov A."/>
            <person name="Andreopoulos B."/>
            <person name="Baker S."/>
            <person name="Barry K."/>
            <person name="Bills G."/>
            <person name="Bluhm B."/>
            <person name="Cannon C."/>
            <person name="Castanera R."/>
            <person name="Culley D."/>
            <person name="Daum C."/>
            <person name="Ezra D."/>
            <person name="Gonzalez J."/>
            <person name="Henrissat B."/>
            <person name="Kuo A."/>
            <person name="Liang C."/>
            <person name="Lipzen A."/>
            <person name="Lutzoni F."/>
            <person name="Magnuson J."/>
            <person name="Mondo S."/>
            <person name="Nolan M."/>
            <person name="Ohm R."/>
            <person name="Pangilinan J."/>
            <person name="Park H.-J."/>
            <person name="Ramirez L."/>
            <person name="Alfaro M."/>
            <person name="Sun H."/>
            <person name="Tritt A."/>
            <person name="Yoshinaga Y."/>
            <person name="Zwiers L.-H."/>
            <person name="Turgeon B."/>
            <person name="Goodwin S."/>
            <person name="Spatafora J."/>
            <person name="Crous P."/>
            <person name="Grigoriev I."/>
        </authorList>
    </citation>
    <scope>NUCLEOTIDE SEQUENCE</scope>
    <source>
        <strain evidence="9">CBS 113979</strain>
    </source>
</reference>
<evidence type="ECO:0000256" key="2">
    <source>
        <dbReference type="ARBA" id="ARBA00009096"/>
    </source>
</evidence>
<feature type="transmembrane region" description="Helical" evidence="7">
    <location>
        <begin position="97"/>
        <end position="120"/>
    </location>
</feature>
<dbReference type="InterPro" id="IPR016964">
    <property type="entry name" value="Sigma2_recept"/>
</dbReference>
<feature type="transmembrane region" description="Helical" evidence="7">
    <location>
        <begin position="12"/>
        <end position="34"/>
    </location>
</feature>
<feature type="domain" description="EXPERA" evidence="8">
    <location>
        <begin position="10"/>
        <end position="146"/>
    </location>
</feature>
<dbReference type="EMBL" id="ML977182">
    <property type="protein sequence ID" value="KAF1982689.1"/>
    <property type="molecule type" value="Genomic_DNA"/>
</dbReference>
<feature type="transmembrane region" description="Helical" evidence="7">
    <location>
        <begin position="64"/>
        <end position="85"/>
    </location>
</feature>
<dbReference type="InterPro" id="IPR051987">
    <property type="entry name" value="Sigma-2_receptor-like"/>
</dbReference>
<keyword evidence="3 7" id="KW-0812">Transmembrane</keyword>
<evidence type="ECO:0000256" key="6">
    <source>
        <dbReference type="ARBA" id="ARBA00023136"/>
    </source>
</evidence>
<keyword evidence="5 7" id="KW-1133">Transmembrane helix</keyword>
<dbReference type="GO" id="GO:0005789">
    <property type="term" value="C:endoplasmic reticulum membrane"/>
    <property type="evidence" value="ECO:0007669"/>
    <property type="project" value="UniProtKB-SubCell"/>
</dbReference>
<evidence type="ECO:0000256" key="5">
    <source>
        <dbReference type="ARBA" id="ARBA00022989"/>
    </source>
</evidence>
<accession>A0A6G1GPK6</accession>
<evidence type="ECO:0000259" key="8">
    <source>
        <dbReference type="PROSITE" id="PS51751"/>
    </source>
</evidence>
<comment type="similarity">
    <text evidence="2">Belongs to the TMEM97/sigma-2 receptor family.</text>
</comment>
<evidence type="ECO:0000313" key="10">
    <source>
        <dbReference type="Proteomes" id="UP000800041"/>
    </source>
</evidence>
<dbReference type="OrthoDB" id="433124at2759"/>
<feature type="transmembrane region" description="Helical" evidence="7">
    <location>
        <begin position="132"/>
        <end position="151"/>
    </location>
</feature>
<keyword evidence="4 7" id="KW-0256">Endoplasmic reticulum</keyword>
<evidence type="ECO:0000256" key="7">
    <source>
        <dbReference type="PIRNR" id="PIRNR031032"/>
    </source>
</evidence>
<dbReference type="InterPro" id="IPR033118">
    <property type="entry name" value="EXPERA"/>
</dbReference>
<dbReference type="PANTHER" id="PTHR31204:SF1">
    <property type="entry name" value="SIGMA INTRACELLULAR RECEPTOR 2"/>
    <property type="match status" value="1"/>
</dbReference>
<dbReference type="PROSITE" id="PS51751">
    <property type="entry name" value="EXPERA"/>
    <property type="match status" value="1"/>
</dbReference>
<keyword evidence="6 7" id="KW-0472">Membrane</keyword>
<keyword evidence="10" id="KW-1185">Reference proteome</keyword>
<evidence type="ECO:0000256" key="4">
    <source>
        <dbReference type="ARBA" id="ARBA00022824"/>
    </source>
</evidence>
<name>A0A6G1GPK6_9PEZI</name>
<protein>
    <recommendedName>
        <fullName evidence="7">Efficient mitochondria targeting-associated protein 19</fullName>
    </recommendedName>
</protein>
<dbReference type="PANTHER" id="PTHR31204">
    <property type="entry name" value="SIGMA INTRACELLULAR RECEPTOR 2"/>
    <property type="match status" value="1"/>
</dbReference>
<dbReference type="AlphaFoldDB" id="A0A6G1GPK6"/>
<sequence length="170" mass="19394">MARPLLSRKLDIIYLVFFCVHIPIMLVVDLTPLYPAAVKPGWLYDLRAYHVATYKDRFFVEPPAWFNTYIWMEALYHIPLSLWAIPAILRDDTKLPLHLLVFACQTALTTLTCIAEAMSWEGFTSEDKLNLASLYVPYFALAVFMGVDMFGRLSGKLDGVGEEGKGKKRQ</sequence>
<organism evidence="9 10">
    <name type="scientific">Aulographum hederae CBS 113979</name>
    <dbReference type="NCBI Taxonomy" id="1176131"/>
    <lineage>
        <taxon>Eukaryota</taxon>
        <taxon>Fungi</taxon>
        <taxon>Dikarya</taxon>
        <taxon>Ascomycota</taxon>
        <taxon>Pezizomycotina</taxon>
        <taxon>Dothideomycetes</taxon>
        <taxon>Pleosporomycetidae</taxon>
        <taxon>Aulographales</taxon>
        <taxon>Aulographaceae</taxon>
    </lineage>
</organism>
<dbReference type="Pfam" id="PF05241">
    <property type="entry name" value="EBP"/>
    <property type="match status" value="1"/>
</dbReference>
<gene>
    <name evidence="9" type="ORF">K402DRAFT_362573</name>
</gene>
<evidence type="ECO:0000256" key="3">
    <source>
        <dbReference type="ARBA" id="ARBA00022692"/>
    </source>
</evidence>